<dbReference type="NCBIfam" id="TIGR03975">
    <property type="entry name" value="rSAM_ocin_1"/>
    <property type="match status" value="1"/>
</dbReference>
<dbReference type="InterPro" id="IPR006638">
    <property type="entry name" value="Elp3/MiaA/NifB-like_rSAM"/>
</dbReference>
<evidence type="ECO:0000259" key="8">
    <source>
        <dbReference type="PROSITE" id="PS51918"/>
    </source>
</evidence>
<dbReference type="InterPro" id="IPR006158">
    <property type="entry name" value="Cobalamin-bd"/>
</dbReference>
<comment type="cofactor">
    <cofactor evidence="1">
        <name>[4Fe-4S] cluster</name>
        <dbReference type="ChEBI" id="CHEBI:49883"/>
    </cofactor>
</comment>
<keyword evidence="10" id="KW-1185">Reference proteome</keyword>
<dbReference type="Gene3D" id="3.80.30.20">
    <property type="entry name" value="tm_1862 like domain"/>
    <property type="match status" value="1"/>
</dbReference>
<keyword evidence="5" id="KW-0411">Iron-sulfur</keyword>
<dbReference type="SUPFAM" id="SSF102114">
    <property type="entry name" value="Radical SAM enzymes"/>
    <property type="match status" value="1"/>
</dbReference>
<dbReference type="EMBL" id="JADPUN010000079">
    <property type="protein sequence ID" value="MBF9128532.1"/>
    <property type="molecule type" value="Genomic_DNA"/>
</dbReference>
<sequence>MMAGDRKDLILTALPWQRYDTTAIQLGALQSWLREGGYEVDTRHYYKDLINYMAPSTYMRVFEAYMGESAFAALMWPERYDSIKNAVVSCVDFDLSVAPAAGVVKHPQLNANLSLAEREQLARSHETQSEPTVPALDFDALVATLSTFLDDVYAAVPWQDYKVIGFTTSHQQLIPTVLLARRIKQILPDTPIIMGGALMTQDLPKTVLGLFECFDVVVEGEGEATCSDLMAVLTGRDPERTLKDVSGIVWRRPDGEIARNLSRHAMDDLDKLPPPDYDDYFRHALRPGAGDVIPKLTLEASRACVWGKCTYCNLNLQWRNLYRRKSHSRVIEEMATLRSKYKSPYFTFCDTNVEDKIPLFEQLAKDPYDYRILAEVSPNVNRAGVRALRRAGVRTIQAGIESFSDRVLRLYQRNHRLMRSLELLKWTAEYDVEIYYNVIINFPAEVPEDVEASVKVVDYARYFMYPSVHDYSFTIDSPAWNDRESYNIAGFYVPDEVGACFPEPYATELAQLLALTIKPIPAKETGADWAPFLAAVGGWKKQYHANLGRPGLVYADGGDFLNVTIRSGGNGNDIVMQLPDEYRAVYLACNHSSRTLPEITAAVPKIPEREVVEMLEELHDLKILFADRGRYFGLAIRERNSGNYPTAGDEPEPAEEATTLPLLSLESVRSRQKRITHVPRSTDARSDAKQ</sequence>
<evidence type="ECO:0000256" key="4">
    <source>
        <dbReference type="ARBA" id="ARBA00023004"/>
    </source>
</evidence>
<dbReference type="PANTHER" id="PTHR43409">
    <property type="entry name" value="ANAEROBIC MAGNESIUM-PROTOPORPHYRIN IX MONOMETHYL ESTER CYCLASE-RELATED"/>
    <property type="match status" value="1"/>
</dbReference>
<dbReference type="PROSITE" id="PS51332">
    <property type="entry name" value="B12_BINDING"/>
    <property type="match status" value="1"/>
</dbReference>
<dbReference type="CDD" id="cd01335">
    <property type="entry name" value="Radical_SAM"/>
    <property type="match status" value="1"/>
</dbReference>
<keyword evidence="4" id="KW-0408">Iron</keyword>
<dbReference type="InterPro" id="IPR023984">
    <property type="entry name" value="rSAM_ocin_1"/>
</dbReference>
<feature type="region of interest" description="Disordered" evidence="6">
    <location>
        <begin position="640"/>
        <end position="690"/>
    </location>
</feature>
<dbReference type="Proteomes" id="UP000638560">
    <property type="component" value="Unassembled WGS sequence"/>
</dbReference>
<feature type="compositionally biased region" description="Basic and acidic residues" evidence="6">
    <location>
        <begin position="680"/>
        <end position="690"/>
    </location>
</feature>
<feature type="domain" description="Radical SAM core" evidence="8">
    <location>
        <begin position="290"/>
        <end position="528"/>
    </location>
</feature>
<dbReference type="InterPro" id="IPR007197">
    <property type="entry name" value="rSAM"/>
</dbReference>
<dbReference type="InterPro" id="IPR023404">
    <property type="entry name" value="rSAM_horseshoe"/>
</dbReference>
<evidence type="ECO:0000313" key="10">
    <source>
        <dbReference type="Proteomes" id="UP000638560"/>
    </source>
</evidence>
<name>A0ABS0GRK6_9ACTN</name>
<accession>A0ABS0GRK6</accession>
<proteinExistence type="predicted"/>
<dbReference type="Pfam" id="PF04055">
    <property type="entry name" value="Radical_SAM"/>
    <property type="match status" value="1"/>
</dbReference>
<evidence type="ECO:0000256" key="2">
    <source>
        <dbReference type="ARBA" id="ARBA00022691"/>
    </source>
</evidence>
<organism evidence="9 10">
    <name type="scientific">Plantactinospora alkalitolerans</name>
    <dbReference type="NCBI Taxonomy" id="2789879"/>
    <lineage>
        <taxon>Bacteria</taxon>
        <taxon>Bacillati</taxon>
        <taxon>Actinomycetota</taxon>
        <taxon>Actinomycetes</taxon>
        <taxon>Micromonosporales</taxon>
        <taxon>Micromonosporaceae</taxon>
        <taxon>Plantactinospora</taxon>
    </lineage>
</organism>
<comment type="caution">
    <text evidence="9">The sequence shown here is derived from an EMBL/GenBank/DDBJ whole genome shotgun (WGS) entry which is preliminary data.</text>
</comment>
<keyword evidence="2" id="KW-0949">S-adenosyl-L-methionine</keyword>
<evidence type="ECO:0000256" key="1">
    <source>
        <dbReference type="ARBA" id="ARBA00001966"/>
    </source>
</evidence>
<feature type="domain" description="B12-binding" evidence="7">
    <location>
        <begin position="92"/>
        <end position="240"/>
    </location>
</feature>
<dbReference type="SMART" id="SM00729">
    <property type="entry name" value="Elp3"/>
    <property type="match status" value="1"/>
</dbReference>
<evidence type="ECO:0000256" key="5">
    <source>
        <dbReference type="ARBA" id="ARBA00023014"/>
    </source>
</evidence>
<dbReference type="SFLD" id="SFLDG01082">
    <property type="entry name" value="B12-binding_domain_containing"/>
    <property type="match status" value="1"/>
</dbReference>
<keyword evidence="3" id="KW-0479">Metal-binding</keyword>
<evidence type="ECO:0000256" key="3">
    <source>
        <dbReference type="ARBA" id="ARBA00022723"/>
    </source>
</evidence>
<evidence type="ECO:0000313" key="9">
    <source>
        <dbReference type="EMBL" id="MBF9128532.1"/>
    </source>
</evidence>
<evidence type="ECO:0000259" key="7">
    <source>
        <dbReference type="PROSITE" id="PS51332"/>
    </source>
</evidence>
<reference evidence="9 10" key="1">
    <citation type="submission" date="2020-11" db="EMBL/GenBank/DDBJ databases">
        <title>A novel isolate from a Black sea contaminated sediment with potential to produce alkanes: Plantactinospora alkalitolerans sp. nov.</title>
        <authorList>
            <person name="Carro L."/>
            <person name="Veyisoglu A."/>
            <person name="Guven K."/>
            <person name="Schumann P."/>
            <person name="Klenk H.-P."/>
            <person name="Sahin N."/>
        </authorList>
    </citation>
    <scope>NUCLEOTIDE SEQUENCE [LARGE SCALE GENOMIC DNA]</scope>
    <source>
        <strain evidence="9 10">S1510</strain>
    </source>
</reference>
<dbReference type="PROSITE" id="PS51918">
    <property type="entry name" value="RADICAL_SAM"/>
    <property type="match status" value="1"/>
</dbReference>
<protein>
    <submittedName>
        <fullName evidence="9">RiPP maturation radical SAM C-methyltransferase</fullName>
    </submittedName>
</protein>
<dbReference type="Gene3D" id="3.40.50.280">
    <property type="entry name" value="Cobalamin-binding domain"/>
    <property type="match status" value="1"/>
</dbReference>
<evidence type="ECO:0000256" key="6">
    <source>
        <dbReference type="SAM" id="MobiDB-lite"/>
    </source>
</evidence>
<dbReference type="SFLD" id="SFLDF00324">
    <property type="entry name" value="bacteriocin_maturation"/>
    <property type="match status" value="1"/>
</dbReference>
<dbReference type="SFLD" id="SFLDS00029">
    <property type="entry name" value="Radical_SAM"/>
    <property type="match status" value="1"/>
</dbReference>
<gene>
    <name evidence="9" type="ORF">I0C86_05945</name>
</gene>
<dbReference type="InterPro" id="IPR058240">
    <property type="entry name" value="rSAM_sf"/>
</dbReference>
<dbReference type="InterPro" id="IPR051198">
    <property type="entry name" value="BchE-like"/>
</dbReference>